<gene>
    <name evidence="4" type="ORF">CJ255_03440</name>
</gene>
<keyword evidence="5" id="KW-1185">Reference proteome</keyword>
<dbReference type="InterPro" id="IPR000683">
    <property type="entry name" value="Gfo/Idh/MocA-like_OxRdtase_N"/>
</dbReference>
<dbReference type="SUPFAM" id="SSF51735">
    <property type="entry name" value="NAD(P)-binding Rossmann-fold domains"/>
    <property type="match status" value="1"/>
</dbReference>
<name>A0A2A6RNJ0_9CHLR</name>
<organism evidence="4 5">
    <name type="scientific">Candidatus Viridilinea mediisalina</name>
    <dbReference type="NCBI Taxonomy" id="2024553"/>
    <lineage>
        <taxon>Bacteria</taxon>
        <taxon>Bacillati</taxon>
        <taxon>Chloroflexota</taxon>
        <taxon>Chloroflexia</taxon>
        <taxon>Chloroflexales</taxon>
        <taxon>Chloroflexineae</taxon>
        <taxon>Oscillochloridaceae</taxon>
        <taxon>Candidatus Viridilinea</taxon>
    </lineage>
</organism>
<reference evidence="5" key="1">
    <citation type="submission" date="2017-08" db="EMBL/GenBank/DDBJ databases">
        <authorList>
            <person name="Grouzdev D.S."/>
            <person name="Gaisin V.A."/>
            <person name="Rysina M.S."/>
            <person name="Gorlenko V.M."/>
        </authorList>
    </citation>
    <scope>NUCLEOTIDE SEQUENCE [LARGE SCALE GENOMIC DNA]</scope>
    <source>
        <strain evidence="5">Kir15-3F</strain>
    </source>
</reference>
<dbReference type="InterPro" id="IPR055170">
    <property type="entry name" value="GFO_IDH_MocA-like_dom"/>
</dbReference>
<sequence>MANPLKIIVVGAGAQGRTWLALLANDPAWSLAALVDSSPATLNEAASEYDLPEEHRYFNALIAFAQVQADAVLIATPPETHRVISVAAIERGMAVLSEKPLATSLRDGVAILRATRMHAVPLMVDQGRRWLPHIVALREAVKGGLIGELGYVTCQFHLPVRYGGWRTMMPEVLIEDLAIHHFDTMRFITGRNGQRVYAHSFRPSWSWFRGNSCASVDLLLDGGLPVHYFASWVARGPRSSLDGEVRLVGEHGALLLREDDTVWHYVNEDETPHELLLPTLEPEGMLRGLANFTQAVRGETPPNPDAEDNIHSLALTSAAVASARTGQPVNVDAHMRSAGWSPVRPMSARRPGRG</sequence>
<evidence type="ECO:0000313" key="4">
    <source>
        <dbReference type="EMBL" id="PDW04448.1"/>
    </source>
</evidence>
<dbReference type="PANTHER" id="PTHR43708:SF8">
    <property type="entry name" value="OXIDOREDUCTASE"/>
    <property type="match status" value="1"/>
</dbReference>
<dbReference type="Pfam" id="PF01408">
    <property type="entry name" value="GFO_IDH_MocA"/>
    <property type="match status" value="1"/>
</dbReference>
<feature type="domain" description="Gfo/Idh/MocA-like oxidoreductase N-terminal" evidence="2">
    <location>
        <begin position="6"/>
        <end position="125"/>
    </location>
</feature>
<dbReference type="Proteomes" id="UP000220527">
    <property type="component" value="Unassembled WGS sequence"/>
</dbReference>
<dbReference type="SUPFAM" id="SSF55347">
    <property type="entry name" value="Glyceraldehyde-3-phosphate dehydrogenase-like, C-terminal domain"/>
    <property type="match status" value="1"/>
</dbReference>
<dbReference type="AlphaFoldDB" id="A0A2A6RNJ0"/>
<dbReference type="RefSeq" id="WP_097642703.1">
    <property type="nucleotide sequence ID" value="NZ_NQWI01000009.1"/>
</dbReference>
<evidence type="ECO:0000259" key="3">
    <source>
        <dbReference type="Pfam" id="PF22725"/>
    </source>
</evidence>
<evidence type="ECO:0000313" key="5">
    <source>
        <dbReference type="Proteomes" id="UP000220527"/>
    </source>
</evidence>
<dbReference type="GO" id="GO:0000166">
    <property type="term" value="F:nucleotide binding"/>
    <property type="evidence" value="ECO:0007669"/>
    <property type="project" value="InterPro"/>
</dbReference>
<dbReference type="InterPro" id="IPR051317">
    <property type="entry name" value="Gfo/Idh/MocA_oxidoreduct"/>
</dbReference>
<accession>A0A2A6RNJ0</accession>
<dbReference type="Gene3D" id="3.40.50.720">
    <property type="entry name" value="NAD(P)-binding Rossmann-like Domain"/>
    <property type="match status" value="1"/>
</dbReference>
<evidence type="ECO:0000256" key="1">
    <source>
        <dbReference type="SAM" id="MobiDB-lite"/>
    </source>
</evidence>
<dbReference type="Pfam" id="PF22725">
    <property type="entry name" value="GFO_IDH_MocA_C3"/>
    <property type="match status" value="1"/>
</dbReference>
<proteinExistence type="predicted"/>
<feature type="region of interest" description="Disordered" evidence="1">
    <location>
        <begin position="325"/>
        <end position="354"/>
    </location>
</feature>
<dbReference type="InterPro" id="IPR036291">
    <property type="entry name" value="NAD(P)-bd_dom_sf"/>
</dbReference>
<dbReference type="Gene3D" id="3.30.360.10">
    <property type="entry name" value="Dihydrodipicolinate Reductase, domain 2"/>
    <property type="match status" value="1"/>
</dbReference>
<comment type="caution">
    <text evidence="4">The sequence shown here is derived from an EMBL/GenBank/DDBJ whole genome shotgun (WGS) entry which is preliminary data.</text>
</comment>
<dbReference type="OrthoDB" id="9800252at2"/>
<protein>
    <recommendedName>
        <fullName evidence="6">Oxidoreductase</fullName>
    </recommendedName>
</protein>
<dbReference type="EMBL" id="NQWI01000009">
    <property type="protein sequence ID" value="PDW04448.1"/>
    <property type="molecule type" value="Genomic_DNA"/>
</dbReference>
<evidence type="ECO:0008006" key="6">
    <source>
        <dbReference type="Google" id="ProtNLM"/>
    </source>
</evidence>
<dbReference type="PANTHER" id="PTHR43708">
    <property type="entry name" value="CONSERVED EXPRESSED OXIDOREDUCTASE (EUROFUNG)"/>
    <property type="match status" value="1"/>
</dbReference>
<evidence type="ECO:0000259" key="2">
    <source>
        <dbReference type="Pfam" id="PF01408"/>
    </source>
</evidence>
<feature type="domain" description="GFO/IDH/MocA-like oxidoreductase" evidence="3">
    <location>
        <begin position="135"/>
        <end position="254"/>
    </location>
</feature>